<dbReference type="PANTHER" id="PTHR30383:SF5">
    <property type="entry name" value="SGNH HYDROLASE-TYPE ESTERASE DOMAIN-CONTAINING PROTEIN"/>
    <property type="match status" value="1"/>
</dbReference>
<dbReference type="SUPFAM" id="SSF52266">
    <property type="entry name" value="SGNH hydrolase"/>
    <property type="match status" value="1"/>
</dbReference>
<reference evidence="2" key="2">
    <citation type="journal article" date="2021" name="Microbiome">
        <title>Successional dynamics and alternative stable states in a saline activated sludge microbial community over 9 years.</title>
        <authorList>
            <person name="Wang Y."/>
            <person name="Ye J."/>
            <person name="Ju F."/>
            <person name="Liu L."/>
            <person name="Boyd J.A."/>
            <person name="Deng Y."/>
            <person name="Parks D.H."/>
            <person name="Jiang X."/>
            <person name="Yin X."/>
            <person name="Woodcroft B.J."/>
            <person name="Tyson G.W."/>
            <person name="Hugenholtz P."/>
            <person name="Polz M.F."/>
            <person name="Zhang T."/>
        </authorList>
    </citation>
    <scope>NUCLEOTIDE SEQUENCE</scope>
    <source>
        <strain evidence="2">HKST-UBA11</strain>
    </source>
</reference>
<dbReference type="Gene3D" id="3.40.50.1110">
    <property type="entry name" value="SGNH hydrolase"/>
    <property type="match status" value="1"/>
</dbReference>
<comment type="caution">
    <text evidence="2">The sequence shown here is derived from an EMBL/GenBank/DDBJ whole genome shotgun (WGS) entry which is preliminary data.</text>
</comment>
<feature type="domain" description="SGNH hydrolase-type esterase" evidence="1">
    <location>
        <begin position="5"/>
        <end position="194"/>
    </location>
</feature>
<dbReference type="InterPro" id="IPR051532">
    <property type="entry name" value="Ester_Hydrolysis_Enzymes"/>
</dbReference>
<organism evidence="2 3">
    <name type="scientific">Candidatus Dojkabacteria bacterium</name>
    <dbReference type="NCBI Taxonomy" id="2099670"/>
    <lineage>
        <taxon>Bacteria</taxon>
        <taxon>Candidatus Dojkabacteria</taxon>
    </lineage>
</organism>
<dbReference type="Pfam" id="PF13472">
    <property type="entry name" value="Lipase_GDSL_2"/>
    <property type="match status" value="1"/>
</dbReference>
<gene>
    <name evidence="2" type="ORF">KC717_06920</name>
</gene>
<dbReference type="PANTHER" id="PTHR30383">
    <property type="entry name" value="THIOESTERASE 1/PROTEASE 1/LYSOPHOSPHOLIPASE L1"/>
    <property type="match status" value="1"/>
</dbReference>
<sequence length="212" mass="23972">MQLFIFGDSIAFGFYSSYGGGWVQKIQNKFTPLYPGEESLHVFNLSISGENTLGVLERFDREFSSRAFEDHDHTIIFAIGINDSVLNTSNSKPVTPINDFDKNYQTLINRARNYSEKILLLGLTPVDTSILSPIPWAPELSMSNQSTREFDTAIQMIAKRNDVSYLDLFNVIAEGEHSDFFLDGLHPNDEGHKIIADHVSEFLITNNWILCS</sequence>
<dbReference type="Proteomes" id="UP000754563">
    <property type="component" value="Unassembled WGS sequence"/>
</dbReference>
<evidence type="ECO:0000259" key="1">
    <source>
        <dbReference type="Pfam" id="PF13472"/>
    </source>
</evidence>
<name>A0A955L967_9BACT</name>
<accession>A0A955L967</accession>
<evidence type="ECO:0000313" key="3">
    <source>
        <dbReference type="Proteomes" id="UP000754563"/>
    </source>
</evidence>
<dbReference type="EMBL" id="JAGQLH010000135">
    <property type="protein sequence ID" value="MCA9386348.1"/>
    <property type="molecule type" value="Genomic_DNA"/>
</dbReference>
<dbReference type="AlphaFoldDB" id="A0A955L967"/>
<dbReference type="InterPro" id="IPR013830">
    <property type="entry name" value="SGNH_hydro"/>
</dbReference>
<dbReference type="GO" id="GO:0004622">
    <property type="term" value="F:phosphatidylcholine lysophospholipase activity"/>
    <property type="evidence" value="ECO:0007669"/>
    <property type="project" value="TreeGrafter"/>
</dbReference>
<proteinExistence type="predicted"/>
<reference evidence="2" key="1">
    <citation type="submission" date="2020-04" db="EMBL/GenBank/DDBJ databases">
        <authorList>
            <person name="Zhang T."/>
        </authorList>
    </citation>
    <scope>NUCLEOTIDE SEQUENCE</scope>
    <source>
        <strain evidence="2">HKST-UBA11</strain>
    </source>
</reference>
<dbReference type="InterPro" id="IPR036514">
    <property type="entry name" value="SGNH_hydro_sf"/>
</dbReference>
<protein>
    <recommendedName>
        <fullName evidence="1">SGNH hydrolase-type esterase domain-containing protein</fullName>
    </recommendedName>
</protein>
<evidence type="ECO:0000313" key="2">
    <source>
        <dbReference type="EMBL" id="MCA9386348.1"/>
    </source>
</evidence>